<keyword evidence="2" id="KW-1185">Reference proteome</keyword>
<dbReference type="OrthoDB" id="2445072at2759"/>
<sequence>MNPNPNKRPAATDICHRVGYWLDEMKQDDDDNEVKKQFFEADEKSKKALKKKIDGDEQKINIKPKLKSKSLIHSNDMYTSKSINIRKITEALKSKTQGINSHLYGIAEEEISKIIEAVEITDN</sequence>
<dbReference type="Proteomes" id="UP000439903">
    <property type="component" value="Unassembled WGS sequence"/>
</dbReference>
<dbReference type="AlphaFoldDB" id="A0A8H3ZYM9"/>
<protein>
    <submittedName>
        <fullName evidence="1">Uncharacterized protein</fullName>
    </submittedName>
</protein>
<proteinExistence type="predicted"/>
<name>A0A8H3ZYM9_GIGMA</name>
<reference evidence="1 2" key="1">
    <citation type="journal article" date="2019" name="Environ. Microbiol.">
        <title>At the nexus of three kingdoms: the genome of the mycorrhizal fungus Gigaspora margarita provides insights into plant, endobacterial and fungal interactions.</title>
        <authorList>
            <person name="Venice F."/>
            <person name="Ghignone S."/>
            <person name="Salvioli di Fossalunga A."/>
            <person name="Amselem J."/>
            <person name="Novero M."/>
            <person name="Xianan X."/>
            <person name="Sedzielewska Toro K."/>
            <person name="Morin E."/>
            <person name="Lipzen A."/>
            <person name="Grigoriev I.V."/>
            <person name="Henrissat B."/>
            <person name="Martin F.M."/>
            <person name="Bonfante P."/>
        </authorList>
    </citation>
    <scope>NUCLEOTIDE SEQUENCE [LARGE SCALE GENOMIC DNA]</scope>
    <source>
        <strain evidence="1 2">BEG34</strain>
    </source>
</reference>
<dbReference type="EMBL" id="WTPW01002791">
    <property type="protein sequence ID" value="KAF0365687.1"/>
    <property type="molecule type" value="Genomic_DNA"/>
</dbReference>
<accession>A0A8H3ZYM9</accession>
<evidence type="ECO:0000313" key="1">
    <source>
        <dbReference type="EMBL" id="KAF0365687.1"/>
    </source>
</evidence>
<gene>
    <name evidence="1" type="ORF">F8M41_013709</name>
</gene>
<organism evidence="1 2">
    <name type="scientific">Gigaspora margarita</name>
    <dbReference type="NCBI Taxonomy" id="4874"/>
    <lineage>
        <taxon>Eukaryota</taxon>
        <taxon>Fungi</taxon>
        <taxon>Fungi incertae sedis</taxon>
        <taxon>Mucoromycota</taxon>
        <taxon>Glomeromycotina</taxon>
        <taxon>Glomeromycetes</taxon>
        <taxon>Diversisporales</taxon>
        <taxon>Gigasporaceae</taxon>
        <taxon>Gigaspora</taxon>
    </lineage>
</organism>
<evidence type="ECO:0000313" key="2">
    <source>
        <dbReference type="Proteomes" id="UP000439903"/>
    </source>
</evidence>
<comment type="caution">
    <text evidence="1">The sequence shown here is derived from an EMBL/GenBank/DDBJ whole genome shotgun (WGS) entry which is preliminary data.</text>
</comment>